<dbReference type="PhylomeDB" id="B3NX91"/>
<organism evidence="2 3">
    <name type="scientific">Drosophila erecta</name>
    <name type="common">Fruit fly</name>
    <dbReference type="NCBI Taxonomy" id="7220"/>
    <lineage>
        <taxon>Eukaryota</taxon>
        <taxon>Metazoa</taxon>
        <taxon>Ecdysozoa</taxon>
        <taxon>Arthropoda</taxon>
        <taxon>Hexapoda</taxon>
        <taxon>Insecta</taxon>
        <taxon>Pterygota</taxon>
        <taxon>Neoptera</taxon>
        <taxon>Endopterygota</taxon>
        <taxon>Diptera</taxon>
        <taxon>Brachycera</taxon>
        <taxon>Muscomorpha</taxon>
        <taxon>Ephydroidea</taxon>
        <taxon>Drosophilidae</taxon>
        <taxon>Drosophila</taxon>
        <taxon>Sophophora</taxon>
    </lineage>
</organism>
<accession>B3NX91</accession>
<feature type="region of interest" description="Disordered" evidence="1">
    <location>
        <begin position="73"/>
        <end position="95"/>
    </location>
</feature>
<dbReference type="AlphaFoldDB" id="B3NX91"/>
<dbReference type="OrthoDB" id="7861214at2759"/>
<dbReference type="OMA" id="EDSRWMI"/>
<dbReference type="EMBL" id="CH954180">
    <property type="protein sequence ID" value="EDV47263.1"/>
    <property type="molecule type" value="Genomic_DNA"/>
</dbReference>
<dbReference type="eggNOG" id="KOG1234">
    <property type="taxonomic scope" value="Eukaryota"/>
</dbReference>
<protein>
    <submittedName>
        <fullName evidence="2">Uncharacterized protein</fullName>
    </submittedName>
</protein>
<dbReference type="Proteomes" id="UP000008711">
    <property type="component" value="Unassembled WGS sequence"/>
</dbReference>
<keyword evidence="3" id="KW-1185">Reference proteome</keyword>
<evidence type="ECO:0000313" key="3">
    <source>
        <dbReference type="Proteomes" id="UP000008711"/>
    </source>
</evidence>
<name>B3NX91_DROER</name>
<reference evidence="2 3" key="2">
    <citation type="journal article" date="2008" name="Bioinformatics">
        <title>Assembly reconciliation.</title>
        <authorList>
            <person name="Zimin A.V."/>
            <person name="Smith D.R."/>
            <person name="Sutton G."/>
            <person name="Yorke J.A."/>
        </authorList>
    </citation>
    <scope>NUCLEOTIDE SEQUENCE [LARGE SCALE GENOMIC DNA]</scope>
    <source>
        <strain evidence="2 3">TSC#14021-0224.01</strain>
    </source>
</reference>
<dbReference type="HOGENOM" id="CLU_802319_0_0_1"/>
<dbReference type="KEGG" id="der:6551244"/>
<evidence type="ECO:0000313" key="2">
    <source>
        <dbReference type="EMBL" id="EDV47263.1"/>
    </source>
</evidence>
<proteinExistence type="predicted"/>
<reference evidence="2 3" key="1">
    <citation type="journal article" date="2007" name="Nature">
        <title>Evolution of genes and genomes on the Drosophila phylogeny.</title>
        <authorList>
            <consortium name="Drosophila 12 Genomes Consortium"/>
            <person name="Clark A.G."/>
            <person name="Eisen M.B."/>
            <person name="Smith D.R."/>
            <person name="Bergman C.M."/>
            <person name="Oliver B."/>
            <person name="Markow T.A."/>
            <person name="Kaufman T.C."/>
            <person name="Kellis M."/>
            <person name="Gelbart W."/>
            <person name="Iyer V.N."/>
            <person name="Pollard D.A."/>
            <person name="Sackton T.B."/>
            <person name="Larracuente A.M."/>
            <person name="Singh N.D."/>
            <person name="Abad J.P."/>
            <person name="Abt D.N."/>
            <person name="Adryan B."/>
            <person name="Aguade M."/>
            <person name="Akashi H."/>
            <person name="Anderson W.W."/>
            <person name="Aquadro C.F."/>
            <person name="Ardell D.H."/>
            <person name="Arguello R."/>
            <person name="Artieri C.G."/>
            <person name="Barbash D.A."/>
            <person name="Barker D."/>
            <person name="Barsanti P."/>
            <person name="Batterham P."/>
            <person name="Batzoglou S."/>
            <person name="Begun D."/>
            <person name="Bhutkar A."/>
            <person name="Blanco E."/>
            <person name="Bosak S.A."/>
            <person name="Bradley R.K."/>
            <person name="Brand A.D."/>
            <person name="Brent M.R."/>
            <person name="Brooks A.N."/>
            <person name="Brown R.H."/>
            <person name="Butlin R.K."/>
            <person name="Caggese C."/>
            <person name="Calvi B.R."/>
            <person name="Bernardo de Carvalho A."/>
            <person name="Caspi A."/>
            <person name="Castrezana S."/>
            <person name="Celniker S.E."/>
            <person name="Chang J.L."/>
            <person name="Chapple C."/>
            <person name="Chatterji S."/>
            <person name="Chinwalla A."/>
            <person name="Civetta A."/>
            <person name="Clifton S.W."/>
            <person name="Comeron J.M."/>
            <person name="Costello J.C."/>
            <person name="Coyne J.A."/>
            <person name="Daub J."/>
            <person name="David R.G."/>
            <person name="Delcher A.L."/>
            <person name="Delehaunty K."/>
            <person name="Do C.B."/>
            <person name="Ebling H."/>
            <person name="Edwards K."/>
            <person name="Eickbush T."/>
            <person name="Evans J.D."/>
            <person name="Filipski A."/>
            <person name="Findeiss S."/>
            <person name="Freyhult E."/>
            <person name="Fulton L."/>
            <person name="Fulton R."/>
            <person name="Garcia A.C."/>
            <person name="Gardiner A."/>
            <person name="Garfield D.A."/>
            <person name="Garvin B.E."/>
            <person name="Gibson G."/>
            <person name="Gilbert D."/>
            <person name="Gnerre S."/>
            <person name="Godfrey J."/>
            <person name="Good R."/>
            <person name="Gotea V."/>
            <person name="Gravely B."/>
            <person name="Greenberg A.J."/>
            <person name="Griffiths-Jones S."/>
            <person name="Gross S."/>
            <person name="Guigo R."/>
            <person name="Gustafson E.A."/>
            <person name="Haerty W."/>
            <person name="Hahn M.W."/>
            <person name="Halligan D.L."/>
            <person name="Halpern A.L."/>
            <person name="Halter G.M."/>
            <person name="Han M.V."/>
            <person name="Heger A."/>
            <person name="Hillier L."/>
            <person name="Hinrichs A.S."/>
            <person name="Holmes I."/>
            <person name="Hoskins R.A."/>
            <person name="Hubisz M.J."/>
            <person name="Hultmark D."/>
            <person name="Huntley M.A."/>
            <person name="Jaffe D.B."/>
            <person name="Jagadeeshan S."/>
            <person name="Jeck W.R."/>
            <person name="Johnson J."/>
            <person name="Jones C.D."/>
            <person name="Jordan W.C."/>
            <person name="Karpen G.H."/>
            <person name="Kataoka E."/>
            <person name="Keightley P.D."/>
            <person name="Kheradpour P."/>
            <person name="Kirkness E.F."/>
            <person name="Koerich L.B."/>
            <person name="Kristiansen K."/>
            <person name="Kudrna D."/>
            <person name="Kulathinal R.J."/>
            <person name="Kumar S."/>
            <person name="Kwok R."/>
            <person name="Lander E."/>
            <person name="Langley C.H."/>
            <person name="Lapoint R."/>
            <person name="Lazzaro B.P."/>
            <person name="Lee S.J."/>
            <person name="Levesque L."/>
            <person name="Li R."/>
            <person name="Lin C.F."/>
            <person name="Lin M.F."/>
            <person name="Lindblad-Toh K."/>
            <person name="Llopart A."/>
            <person name="Long M."/>
            <person name="Low L."/>
            <person name="Lozovsky E."/>
            <person name="Lu J."/>
            <person name="Luo M."/>
            <person name="Machado C.A."/>
            <person name="Makalowski W."/>
            <person name="Marzo M."/>
            <person name="Matsuda M."/>
            <person name="Matzkin L."/>
            <person name="McAllister B."/>
            <person name="McBride C.S."/>
            <person name="McKernan B."/>
            <person name="McKernan K."/>
            <person name="Mendez-Lago M."/>
            <person name="Minx P."/>
            <person name="Mollenhauer M.U."/>
            <person name="Montooth K."/>
            <person name="Mount S.M."/>
            <person name="Mu X."/>
            <person name="Myers E."/>
            <person name="Negre B."/>
            <person name="Newfeld S."/>
            <person name="Nielsen R."/>
            <person name="Noor M.A."/>
            <person name="O'Grady P."/>
            <person name="Pachter L."/>
            <person name="Papaceit M."/>
            <person name="Parisi M.J."/>
            <person name="Parisi M."/>
            <person name="Parts L."/>
            <person name="Pedersen J.S."/>
            <person name="Pesole G."/>
            <person name="Phillippy A.M."/>
            <person name="Ponting C.P."/>
            <person name="Pop M."/>
            <person name="Porcelli D."/>
            <person name="Powell J.R."/>
            <person name="Prohaska S."/>
            <person name="Pruitt K."/>
            <person name="Puig M."/>
            <person name="Quesneville H."/>
            <person name="Ram K.R."/>
            <person name="Rand D."/>
            <person name="Rasmussen M.D."/>
            <person name="Reed L.K."/>
            <person name="Reenan R."/>
            <person name="Reily A."/>
            <person name="Remington K.A."/>
            <person name="Rieger T.T."/>
            <person name="Ritchie M.G."/>
            <person name="Robin C."/>
            <person name="Rogers Y.H."/>
            <person name="Rohde C."/>
            <person name="Rozas J."/>
            <person name="Rubenfield M.J."/>
            <person name="Ruiz A."/>
            <person name="Russo S."/>
            <person name="Salzberg S.L."/>
            <person name="Sanchez-Gracia A."/>
            <person name="Saranga D.J."/>
            <person name="Sato H."/>
            <person name="Schaeffer S.W."/>
            <person name="Schatz M.C."/>
            <person name="Schlenke T."/>
            <person name="Schwartz R."/>
            <person name="Segarra C."/>
            <person name="Singh R.S."/>
            <person name="Sirot L."/>
            <person name="Sirota M."/>
            <person name="Sisneros N.B."/>
            <person name="Smith C.D."/>
            <person name="Smith T.F."/>
            <person name="Spieth J."/>
            <person name="Stage D.E."/>
            <person name="Stark A."/>
            <person name="Stephan W."/>
            <person name="Strausberg R.L."/>
            <person name="Strempel S."/>
            <person name="Sturgill D."/>
            <person name="Sutton G."/>
            <person name="Sutton G.G."/>
            <person name="Tao W."/>
            <person name="Teichmann S."/>
            <person name="Tobari Y.N."/>
            <person name="Tomimura Y."/>
            <person name="Tsolas J.M."/>
            <person name="Valente V.L."/>
            <person name="Venter E."/>
            <person name="Venter J.C."/>
            <person name="Vicario S."/>
            <person name="Vieira F.G."/>
            <person name="Vilella A.J."/>
            <person name="Villasante A."/>
            <person name="Walenz B."/>
            <person name="Wang J."/>
            <person name="Wasserman M."/>
            <person name="Watts T."/>
            <person name="Wilson D."/>
            <person name="Wilson R.K."/>
            <person name="Wing R.A."/>
            <person name="Wolfner M.F."/>
            <person name="Wong A."/>
            <person name="Wong G.K."/>
            <person name="Wu C.I."/>
            <person name="Wu G."/>
            <person name="Yamamoto D."/>
            <person name="Yang H.P."/>
            <person name="Yang S.P."/>
            <person name="Yorke J.A."/>
            <person name="Yoshida K."/>
            <person name="Zdobnov E."/>
            <person name="Zhang P."/>
            <person name="Zhang Y."/>
            <person name="Zimin A.V."/>
            <person name="Baldwin J."/>
            <person name="Abdouelleil A."/>
            <person name="Abdulkadir J."/>
            <person name="Abebe A."/>
            <person name="Abera B."/>
            <person name="Abreu J."/>
            <person name="Acer S.C."/>
            <person name="Aftuck L."/>
            <person name="Alexander A."/>
            <person name="An P."/>
            <person name="Anderson E."/>
            <person name="Anderson S."/>
            <person name="Arachi H."/>
            <person name="Azer M."/>
            <person name="Bachantsang P."/>
            <person name="Barry A."/>
            <person name="Bayul T."/>
            <person name="Berlin A."/>
            <person name="Bessette D."/>
            <person name="Bloom T."/>
            <person name="Blye J."/>
            <person name="Boguslavskiy L."/>
            <person name="Bonnet C."/>
            <person name="Boukhgalter B."/>
            <person name="Bourzgui I."/>
            <person name="Brown A."/>
            <person name="Cahill P."/>
            <person name="Channer S."/>
            <person name="Cheshatsang Y."/>
            <person name="Chuda L."/>
            <person name="Citroen M."/>
            <person name="Collymore A."/>
            <person name="Cooke P."/>
            <person name="Costello M."/>
            <person name="D'Aco K."/>
            <person name="Daza R."/>
            <person name="De Haan G."/>
            <person name="DeGray S."/>
            <person name="DeMaso C."/>
            <person name="Dhargay N."/>
            <person name="Dooley K."/>
            <person name="Dooley E."/>
            <person name="Doricent M."/>
            <person name="Dorje P."/>
            <person name="Dorjee K."/>
            <person name="Dupes A."/>
            <person name="Elong R."/>
            <person name="Falk J."/>
            <person name="Farina A."/>
            <person name="Faro S."/>
            <person name="Ferguson D."/>
            <person name="Fisher S."/>
            <person name="Foley C.D."/>
            <person name="Franke A."/>
            <person name="Friedrich D."/>
            <person name="Gadbois L."/>
            <person name="Gearin G."/>
            <person name="Gearin C.R."/>
            <person name="Giannoukos G."/>
            <person name="Goode T."/>
            <person name="Graham J."/>
            <person name="Grandbois E."/>
            <person name="Grewal S."/>
            <person name="Gyaltsen K."/>
            <person name="Hafez N."/>
            <person name="Hagos B."/>
            <person name="Hall J."/>
            <person name="Henson C."/>
            <person name="Hollinger A."/>
            <person name="Honan T."/>
            <person name="Huard M.D."/>
            <person name="Hughes L."/>
            <person name="Hurhula B."/>
            <person name="Husby M.E."/>
            <person name="Kamat A."/>
            <person name="Kanga B."/>
            <person name="Kashin S."/>
            <person name="Khazanovich D."/>
            <person name="Kisner P."/>
            <person name="Lance K."/>
            <person name="Lara M."/>
            <person name="Lee W."/>
            <person name="Lennon N."/>
            <person name="Letendre F."/>
            <person name="LeVine R."/>
            <person name="Lipovsky A."/>
            <person name="Liu X."/>
            <person name="Liu J."/>
            <person name="Liu S."/>
            <person name="Lokyitsang T."/>
            <person name="Lokyitsang Y."/>
            <person name="Lubonja R."/>
            <person name="Lui A."/>
            <person name="MacDonald P."/>
            <person name="Magnisalis V."/>
            <person name="Maru K."/>
            <person name="Matthews C."/>
            <person name="McCusker W."/>
            <person name="McDonough S."/>
            <person name="Mehta T."/>
            <person name="Meldrim J."/>
            <person name="Meneus L."/>
            <person name="Mihai O."/>
            <person name="Mihalev A."/>
            <person name="Mihova T."/>
            <person name="Mittelman R."/>
            <person name="Mlenga V."/>
            <person name="Montmayeur A."/>
            <person name="Mulrain L."/>
            <person name="Navidi A."/>
            <person name="Naylor J."/>
            <person name="Negash T."/>
            <person name="Nguyen T."/>
            <person name="Nguyen N."/>
            <person name="Nicol R."/>
            <person name="Norbu C."/>
            <person name="Norbu N."/>
            <person name="Novod N."/>
            <person name="O'Neill B."/>
            <person name="Osman S."/>
            <person name="Markiewicz E."/>
            <person name="Oyono O.L."/>
            <person name="Patti C."/>
            <person name="Phunkhang P."/>
            <person name="Pierre F."/>
            <person name="Priest M."/>
            <person name="Raghuraman S."/>
            <person name="Rege F."/>
            <person name="Reyes R."/>
            <person name="Rise C."/>
            <person name="Rogov P."/>
            <person name="Ross K."/>
            <person name="Ryan E."/>
            <person name="Settipalli S."/>
            <person name="Shea T."/>
            <person name="Sherpa N."/>
            <person name="Shi L."/>
            <person name="Shih D."/>
            <person name="Sparrow T."/>
            <person name="Spaulding J."/>
            <person name="Stalker J."/>
            <person name="Stange-Thomann N."/>
            <person name="Stavropoulos S."/>
            <person name="Stone C."/>
            <person name="Strader C."/>
            <person name="Tesfaye S."/>
            <person name="Thomson T."/>
            <person name="Thoulutsang Y."/>
            <person name="Thoulutsang D."/>
            <person name="Topham K."/>
            <person name="Topping I."/>
            <person name="Tsamla T."/>
            <person name="Vassiliev H."/>
            <person name="Vo A."/>
            <person name="Wangchuk T."/>
            <person name="Wangdi T."/>
            <person name="Weiand M."/>
            <person name="Wilkinson J."/>
            <person name="Wilson A."/>
            <person name="Yadav S."/>
            <person name="Young G."/>
            <person name="Yu Q."/>
            <person name="Zembek L."/>
            <person name="Zhong D."/>
            <person name="Zimmer A."/>
            <person name="Zwirko Z."/>
            <person name="Jaffe D.B."/>
            <person name="Alvarez P."/>
            <person name="Brockman W."/>
            <person name="Butler J."/>
            <person name="Chin C."/>
            <person name="Gnerre S."/>
            <person name="Grabherr M."/>
            <person name="Kleber M."/>
            <person name="Mauceli E."/>
            <person name="MacCallum I."/>
        </authorList>
    </citation>
    <scope>NUCLEOTIDE SEQUENCE [LARGE SCALE GENOMIC DNA]</scope>
    <source>
        <strain evidence="2 3">TSC#14021-0224.01</strain>
    </source>
</reference>
<evidence type="ECO:0000256" key="1">
    <source>
        <dbReference type="SAM" id="MobiDB-lite"/>
    </source>
</evidence>
<gene>
    <name evidence="2" type="primary">Dere\GG19535</name>
    <name evidence="2" type="synonym">dere_GLEANR_4271</name>
    <name evidence="2" type="synonym">GG19535</name>
    <name evidence="2" type="ORF">Dere_GG19535</name>
</gene>
<sequence>MKTFIRSQSTKKVEVFHNDCIPGLDAPVSDGEEQLEEQSPEGIVEIPWLQMKREMDAMNRTLDWVEAQLAIDPHERASNVDGGRQEEEEAEAKGLEPEDSRWMIMHGSRDPAVRDLQWNNLCIRRQLEPLVRSSELGAARISALGRLFHRQTKGLIEGRQEHERILSFHLTKQLEASKCRQRYRYARDLYASWRELFKMGRHLKEAYRKILERTQSRLEYAEIKRQALEEMTVAHDMCLGSTRSLLVRVRELELALEPLGFIRPSLHSRKVFTPGALGAGYNDAKRDDEYPGRPVWVKGKAWQCRSYRTVKFSRGEVLELPIVVPPVEKSWYGKMLHKLHNPPKIH</sequence>